<keyword evidence="3" id="KW-1185">Reference proteome</keyword>
<dbReference type="InterPro" id="IPR008964">
    <property type="entry name" value="Invasin/intimin_cell_adhesion"/>
</dbReference>
<proteinExistence type="predicted"/>
<gene>
    <name evidence="2" type="ORF">CLPUN_16250</name>
</gene>
<feature type="domain" description="BIG2" evidence="1">
    <location>
        <begin position="88"/>
        <end position="155"/>
    </location>
</feature>
<evidence type="ECO:0000259" key="1">
    <source>
        <dbReference type="Pfam" id="PF02368"/>
    </source>
</evidence>
<evidence type="ECO:0000313" key="2">
    <source>
        <dbReference type="EMBL" id="OOM79479.1"/>
    </source>
</evidence>
<dbReference type="SUPFAM" id="SSF49373">
    <property type="entry name" value="Invasin/intimin cell-adhesion fragments"/>
    <property type="match status" value="1"/>
</dbReference>
<dbReference type="Proteomes" id="UP000190890">
    <property type="component" value="Unassembled WGS sequence"/>
</dbReference>
<sequence>MILLNYNNKKVQGIVDRNKINIVSTEGIQGAYDQYNFIIPTLGNKVSLNHEIVWDGIVYTVLSIDTTKNDLFYVTGKQKDVYNPHVYEIVLSSNSETLVEGGTYQISATCKDNGTVVTNPTLTYLSSDNTIATIDDKGLVNGVKTGTCNITVNYNNTIATLSLIINAKPIDPVISYSSTSSNGYSYRVKEGATLTYTKTIDSVVDNTLDVLFTLDATGTLLVNSNSISVVKKTGNTIQVRNLTITAPKSFVLTVKDSANGTVISTQIISTRSA</sequence>
<dbReference type="Pfam" id="PF02368">
    <property type="entry name" value="Big_2"/>
    <property type="match status" value="1"/>
</dbReference>
<evidence type="ECO:0000313" key="3">
    <source>
        <dbReference type="Proteomes" id="UP000190890"/>
    </source>
</evidence>
<dbReference type="STRING" id="29367.CLPUN_16250"/>
<reference evidence="2 3" key="1">
    <citation type="submission" date="2016-05" db="EMBL/GenBank/DDBJ databases">
        <title>Microbial solvent formation.</title>
        <authorList>
            <person name="Poehlein A."/>
            <person name="Montoya Solano J.D."/>
            <person name="Flitsch S."/>
            <person name="Krabben P."/>
            <person name="Duerre P."/>
            <person name="Daniel R."/>
        </authorList>
    </citation>
    <scope>NUCLEOTIDE SEQUENCE [LARGE SCALE GENOMIC DNA]</scope>
    <source>
        <strain evidence="2 3">DSM 2619</strain>
    </source>
</reference>
<protein>
    <submittedName>
        <fullName evidence="2">Bacterial Ig-like domain protein</fullName>
    </submittedName>
</protein>
<dbReference type="InterPro" id="IPR003343">
    <property type="entry name" value="Big_2"/>
</dbReference>
<name>A0A1S8TPD9_9CLOT</name>
<accession>A0A1S8TPD9</accession>
<dbReference type="AlphaFoldDB" id="A0A1S8TPD9"/>
<comment type="caution">
    <text evidence="2">The sequence shown here is derived from an EMBL/GenBank/DDBJ whole genome shotgun (WGS) entry which is preliminary data.</text>
</comment>
<dbReference type="EMBL" id="LZZM01000101">
    <property type="protein sequence ID" value="OOM79479.1"/>
    <property type="molecule type" value="Genomic_DNA"/>
</dbReference>
<organism evidence="2 3">
    <name type="scientific">Clostridium puniceum</name>
    <dbReference type="NCBI Taxonomy" id="29367"/>
    <lineage>
        <taxon>Bacteria</taxon>
        <taxon>Bacillati</taxon>
        <taxon>Bacillota</taxon>
        <taxon>Clostridia</taxon>
        <taxon>Eubacteriales</taxon>
        <taxon>Clostridiaceae</taxon>
        <taxon>Clostridium</taxon>
    </lineage>
</organism>
<dbReference type="Gene3D" id="2.60.40.1080">
    <property type="match status" value="1"/>
</dbReference>